<reference evidence="1 2" key="1">
    <citation type="submission" date="2019-02" db="EMBL/GenBank/DDBJ databases">
        <title>Deep-cultivation of Planctomycetes and their phenomic and genomic characterization uncovers novel biology.</title>
        <authorList>
            <person name="Wiegand S."/>
            <person name="Jogler M."/>
            <person name="Boedeker C."/>
            <person name="Pinto D."/>
            <person name="Vollmers J."/>
            <person name="Rivas-Marin E."/>
            <person name="Kohn T."/>
            <person name="Peeters S.H."/>
            <person name="Heuer A."/>
            <person name="Rast P."/>
            <person name="Oberbeckmann S."/>
            <person name="Bunk B."/>
            <person name="Jeske O."/>
            <person name="Meyerdierks A."/>
            <person name="Storesund J.E."/>
            <person name="Kallscheuer N."/>
            <person name="Luecker S."/>
            <person name="Lage O.M."/>
            <person name="Pohl T."/>
            <person name="Merkel B.J."/>
            <person name="Hornburger P."/>
            <person name="Mueller R.-W."/>
            <person name="Bruemmer F."/>
            <person name="Labrenz M."/>
            <person name="Spormann A.M."/>
            <person name="Op den Camp H."/>
            <person name="Overmann J."/>
            <person name="Amann R."/>
            <person name="Jetten M.S.M."/>
            <person name="Mascher T."/>
            <person name="Medema M.H."/>
            <person name="Devos D.P."/>
            <person name="Kaster A.-K."/>
            <person name="Ovreas L."/>
            <person name="Rohde M."/>
            <person name="Galperin M.Y."/>
            <person name="Jogler C."/>
        </authorList>
    </citation>
    <scope>NUCLEOTIDE SEQUENCE [LARGE SCALE GENOMIC DNA]</scope>
    <source>
        <strain evidence="1 2">Pan161</strain>
    </source>
</reference>
<sequence length="64" mass="7236">MKSITALSDGVGGRNDTNLIEVIQKLHLWEVNRRGKDKIKGAFFCEEGSFRYGPLIRNDPNGSW</sequence>
<accession>A0A517VFV5</accession>
<dbReference type="RefSeq" id="WP_145229139.1">
    <property type="nucleotide sequence ID" value="NZ_CP036343.1"/>
</dbReference>
<dbReference type="AlphaFoldDB" id="A0A517VFV5"/>
<protein>
    <submittedName>
        <fullName evidence="1">Uncharacterized protein</fullName>
    </submittedName>
</protein>
<name>A0A517VFV5_9PLAN</name>
<evidence type="ECO:0000313" key="2">
    <source>
        <dbReference type="Proteomes" id="UP000316855"/>
    </source>
</evidence>
<evidence type="ECO:0000313" key="1">
    <source>
        <dbReference type="EMBL" id="QDT91910.1"/>
    </source>
</evidence>
<dbReference type="KEGG" id="gax:Pan161_35740"/>
<organism evidence="1 2">
    <name type="scientific">Gimesia algae</name>
    <dbReference type="NCBI Taxonomy" id="2527971"/>
    <lineage>
        <taxon>Bacteria</taxon>
        <taxon>Pseudomonadati</taxon>
        <taxon>Planctomycetota</taxon>
        <taxon>Planctomycetia</taxon>
        <taxon>Planctomycetales</taxon>
        <taxon>Planctomycetaceae</taxon>
        <taxon>Gimesia</taxon>
    </lineage>
</organism>
<dbReference type="Proteomes" id="UP000316855">
    <property type="component" value="Chromosome"/>
</dbReference>
<dbReference type="EMBL" id="CP036343">
    <property type="protein sequence ID" value="QDT91910.1"/>
    <property type="molecule type" value="Genomic_DNA"/>
</dbReference>
<gene>
    <name evidence="1" type="ORF">Pan161_35740</name>
</gene>
<keyword evidence="2" id="KW-1185">Reference proteome</keyword>
<proteinExistence type="predicted"/>